<gene>
    <name evidence="1" type="ORF">H5410_028515</name>
</gene>
<dbReference type="EMBL" id="JACXVP010000005">
    <property type="protein sequence ID" value="KAG5607023.1"/>
    <property type="molecule type" value="Genomic_DNA"/>
</dbReference>
<dbReference type="Proteomes" id="UP000824120">
    <property type="component" value="Chromosome 5"/>
</dbReference>
<accession>A0A9J5Z551</accession>
<dbReference type="AlphaFoldDB" id="A0A9J5Z551"/>
<keyword evidence="2" id="KW-1185">Reference proteome</keyword>
<evidence type="ECO:0000313" key="1">
    <source>
        <dbReference type="EMBL" id="KAG5607023.1"/>
    </source>
</evidence>
<comment type="caution">
    <text evidence="1">The sequence shown here is derived from an EMBL/GenBank/DDBJ whole genome shotgun (WGS) entry which is preliminary data.</text>
</comment>
<sequence length="103" mass="11671">MQSKLYIKLILSLSMKTHVSITTKHCVLTKMLKKKTQPTSTSQLDETKVQFLLDPERFRRSGEKITGGFIEAATVTGGSLKRRKSVYSVSLQKKSVKTLQRKL</sequence>
<organism evidence="1 2">
    <name type="scientific">Solanum commersonii</name>
    <name type="common">Commerson's wild potato</name>
    <name type="synonym">Commerson's nightshade</name>
    <dbReference type="NCBI Taxonomy" id="4109"/>
    <lineage>
        <taxon>Eukaryota</taxon>
        <taxon>Viridiplantae</taxon>
        <taxon>Streptophyta</taxon>
        <taxon>Embryophyta</taxon>
        <taxon>Tracheophyta</taxon>
        <taxon>Spermatophyta</taxon>
        <taxon>Magnoliopsida</taxon>
        <taxon>eudicotyledons</taxon>
        <taxon>Gunneridae</taxon>
        <taxon>Pentapetalae</taxon>
        <taxon>asterids</taxon>
        <taxon>lamiids</taxon>
        <taxon>Solanales</taxon>
        <taxon>Solanaceae</taxon>
        <taxon>Solanoideae</taxon>
        <taxon>Solaneae</taxon>
        <taxon>Solanum</taxon>
    </lineage>
</organism>
<evidence type="ECO:0000313" key="2">
    <source>
        <dbReference type="Proteomes" id="UP000824120"/>
    </source>
</evidence>
<reference evidence="1 2" key="1">
    <citation type="submission" date="2020-09" db="EMBL/GenBank/DDBJ databases">
        <title>De no assembly of potato wild relative species, Solanum commersonii.</title>
        <authorList>
            <person name="Cho K."/>
        </authorList>
    </citation>
    <scope>NUCLEOTIDE SEQUENCE [LARGE SCALE GENOMIC DNA]</scope>
    <source>
        <strain evidence="1">LZ3.2</strain>
        <tissue evidence="1">Leaf</tissue>
    </source>
</reference>
<protein>
    <submittedName>
        <fullName evidence="1">Uncharacterized protein</fullName>
    </submittedName>
</protein>
<proteinExistence type="predicted"/>
<name>A0A9J5Z551_SOLCO</name>